<dbReference type="GO" id="GO:0005829">
    <property type="term" value="C:cytosol"/>
    <property type="evidence" value="ECO:0007669"/>
    <property type="project" value="TreeGrafter"/>
</dbReference>
<gene>
    <name evidence="1" type="ORF">CRH10_03015</name>
</gene>
<name>A0A291T882_9FIRM</name>
<dbReference type="SMART" id="SM00798">
    <property type="entry name" value="AICARFT_IMPCHas"/>
    <property type="match status" value="1"/>
</dbReference>
<dbReference type="EC" id="2.1.2.3" evidence="1"/>
<dbReference type="NCBIfam" id="NF005492">
    <property type="entry name" value="PRK07106.1"/>
    <property type="match status" value="1"/>
</dbReference>
<keyword evidence="1" id="KW-0808">Transferase</keyword>
<dbReference type="Pfam" id="PF01808">
    <property type="entry name" value="AICARFT_IMPCHas"/>
    <property type="match status" value="1"/>
</dbReference>
<protein>
    <submittedName>
        <fullName evidence="1">5-aminoimidazole-4-carboxamide ribonucleotide transformylase</fullName>
        <ecNumber evidence="1">2.1.2.3</ecNumber>
    </submittedName>
</protein>
<evidence type="ECO:0000313" key="2">
    <source>
        <dbReference type="Proteomes" id="UP000223709"/>
    </source>
</evidence>
<organism evidence="1 2">
    <name type="scientific">Faecalibacterium prausnitzii</name>
    <dbReference type="NCBI Taxonomy" id="853"/>
    <lineage>
        <taxon>Bacteria</taxon>
        <taxon>Bacillati</taxon>
        <taxon>Bacillota</taxon>
        <taxon>Clostridia</taxon>
        <taxon>Eubacteriales</taxon>
        <taxon>Oscillospiraceae</taxon>
        <taxon>Faecalibacterium</taxon>
    </lineage>
</organism>
<dbReference type="RefSeq" id="WP_098922763.1">
    <property type="nucleotide sequence ID" value="NZ_CP023819.1"/>
</dbReference>
<dbReference type="SUPFAM" id="SSF53927">
    <property type="entry name" value="Cytidine deaminase-like"/>
    <property type="match status" value="1"/>
</dbReference>
<dbReference type="AlphaFoldDB" id="A0A291T882"/>
<dbReference type="GO" id="GO:0006189">
    <property type="term" value="P:'de novo' IMP biosynthetic process"/>
    <property type="evidence" value="ECO:0007669"/>
    <property type="project" value="TreeGrafter"/>
</dbReference>
<dbReference type="FunFam" id="3.40.140.20:FF:000003">
    <property type="entry name" value="Bifunctional purine biosynthesis protein"/>
    <property type="match status" value="1"/>
</dbReference>
<dbReference type="Gene3D" id="1.10.287.440">
    <property type="match status" value="1"/>
</dbReference>
<dbReference type="InterPro" id="IPR024050">
    <property type="entry name" value="AICAR_Tfase_insert_dom_sf"/>
</dbReference>
<dbReference type="Gene3D" id="3.40.140.20">
    <property type="match status" value="2"/>
</dbReference>
<dbReference type="PANTHER" id="PTHR11692:SF0">
    <property type="entry name" value="BIFUNCTIONAL PURINE BIOSYNTHESIS PROTEIN ATIC"/>
    <property type="match status" value="1"/>
</dbReference>
<dbReference type="EMBL" id="CP023819">
    <property type="protein sequence ID" value="ATL89352.1"/>
    <property type="molecule type" value="Genomic_DNA"/>
</dbReference>
<reference evidence="1 2" key="1">
    <citation type="submission" date="2017-10" db="EMBL/GenBank/DDBJ databases">
        <title>Complete Genome Sequence of Faecalibacterium prausnitzii isolated from the gut of healthy adult Indian.</title>
        <authorList>
            <person name="Bag S."/>
            <person name="Ghosh T.S."/>
            <person name="Das B."/>
        </authorList>
    </citation>
    <scope>NUCLEOTIDE SEQUENCE [LARGE SCALE GENOMIC DNA]</scope>
    <source>
        <strain evidence="1 2">Indica</strain>
    </source>
</reference>
<dbReference type="GO" id="GO:0003937">
    <property type="term" value="F:IMP cyclohydrolase activity"/>
    <property type="evidence" value="ECO:0007669"/>
    <property type="project" value="InterPro"/>
</dbReference>
<proteinExistence type="predicted"/>
<sequence>MNELALKYGCNPNQKPSRIYMEDGSDLPVTVLNGKPGYINFLDALNSIQLVKELKAACGLPAAASFKHVSPAGAALGLPLTDVERRMYHIAPDFELSPLACAYARARGADRMSSFGDWIALSDVCDVSTAKLIQHEVSDGIIAPGYEPEALTILAGKKKGNYNVVAIDPDYKPAPVEHKQVYGITFEQGRNELTINADTMLTNWVTENKSVTEEQKRDLIIALITLKYTQSNSVCYTAGGQTIGVGAGQQSRIHCTRLAGQKADNWQLRHMDKVLNLPFRDDVAKPNRDNAIDVYIGDTPEDVIGDDVWAETFTEQPAPLTAEEKKEYLSHVTGVCLGSDAFFPFGDNIERARRSGVTAIVQPGGSIRDQQVIDTCNKYGIAMAFCGIRLFHH</sequence>
<evidence type="ECO:0000313" key="1">
    <source>
        <dbReference type="EMBL" id="ATL89352.1"/>
    </source>
</evidence>
<dbReference type="InterPro" id="IPR024051">
    <property type="entry name" value="AICAR_Tfase_dup_dom_sf"/>
</dbReference>
<dbReference type="GO" id="GO:0004643">
    <property type="term" value="F:phosphoribosylaminoimidazolecarboxamide formyltransferase activity"/>
    <property type="evidence" value="ECO:0007669"/>
    <property type="project" value="UniProtKB-EC"/>
</dbReference>
<dbReference type="Proteomes" id="UP000223709">
    <property type="component" value="Chromosome"/>
</dbReference>
<dbReference type="InterPro" id="IPR016193">
    <property type="entry name" value="Cytidine_deaminase-like"/>
</dbReference>
<dbReference type="InterPro" id="IPR002695">
    <property type="entry name" value="PurH-like"/>
</dbReference>
<dbReference type="PANTHER" id="PTHR11692">
    <property type="entry name" value="BIFUNCTIONAL PURINE BIOSYNTHESIS PROTEIN PURH"/>
    <property type="match status" value="1"/>
</dbReference>
<accession>A0A291T882</accession>